<feature type="active site" description="Proton acceptor" evidence="1">
    <location>
        <position position="203"/>
    </location>
</feature>
<dbReference type="Gene3D" id="3.40.640.10">
    <property type="entry name" value="Type I PLP-dependent aspartate aminotransferase-like (Major domain)"/>
    <property type="match status" value="1"/>
</dbReference>
<keyword evidence="4" id="KW-0808">Transferase</keyword>
<evidence type="ECO:0000313" key="5">
    <source>
        <dbReference type="Proteomes" id="UP000772151"/>
    </source>
</evidence>
<dbReference type="GO" id="GO:0000271">
    <property type="term" value="P:polysaccharide biosynthetic process"/>
    <property type="evidence" value="ECO:0007669"/>
    <property type="project" value="TreeGrafter"/>
</dbReference>
<reference evidence="4" key="1">
    <citation type="submission" date="2019-04" db="EMBL/GenBank/DDBJ databases">
        <title>Evolution of Biomass-Degrading Anaerobic Consortia Revealed by Metagenomics.</title>
        <authorList>
            <person name="Peng X."/>
        </authorList>
    </citation>
    <scope>NUCLEOTIDE SEQUENCE</scope>
    <source>
        <strain evidence="4">SIG242</strain>
    </source>
</reference>
<dbReference type="SUPFAM" id="SSF53383">
    <property type="entry name" value="PLP-dependent transferases"/>
    <property type="match status" value="1"/>
</dbReference>
<dbReference type="GO" id="GO:0008483">
    <property type="term" value="F:transaminase activity"/>
    <property type="evidence" value="ECO:0007669"/>
    <property type="project" value="UniProtKB-KW"/>
</dbReference>
<dbReference type="Pfam" id="PF01041">
    <property type="entry name" value="DegT_DnrJ_EryC1"/>
    <property type="match status" value="1"/>
</dbReference>
<dbReference type="PANTHER" id="PTHR30244">
    <property type="entry name" value="TRANSAMINASE"/>
    <property type="match status" value="1"/>
</dbReference>
<organism evidence="4 5">
    <name type="scientific">Selenomonas ruminantium</name>
    <dbReference type="NCBI Taxonomy" id="971"/>
    <lineage>
        <taxon>Bacteria</taxon>
        <taxon>Bacillati</taxon>
        <taxon>Bacillota</taxon>
        <taxon>Negativicutes</taxon>
        <taxon>Selenomonadales</taxon>
        <taxon>Selenomonadaceae</taxon>
        <taxon>Selenomonas</taxon>
    </lineage>
</organism>
<protein>
    <submittedName>
        <fullName evidence="4">Aminotransferase DegT</fullName>
    </submittedName>
</protein>
<dbReference type="EMBL" id="SVCA01000003">
    <property type="protein sequence ID" value="MBE6084928.1"/>
    <property type="molecule type" value="Genomic_DNA"/>
</dbReference>
<dbReference type="CDD" id="cd00616">
    <property type="entry name" value="AHBA_syn"/>
    <property type="match status" value="1"/>
</dbReference>
<feature type="modified residue" description="N6-(pyridoxal phosphate)lysine" evidence="2">
    <location>
        <position position="203"/>
    </location>
</feature>
<evidence type="ECO:0000256" key="1">
    <source>
        <dbReference type="PIRSR" id="PIRSR000390-1"/>
    </source>
</evidence>
<sequence>MSNNKIWLSSPTMHGDEQKWVDEAIRTNWVSTVGANINAIEEQVAEYVGCKYAVALSAGTAALHLATKLAGEKLYGQARPNAGTLQGHKVFCSDCTFDASINPVAYEDGEAVFIDTEYGTWNMCPEALEKAFELYPDVKLVIIAHLYGTPGKMQQIKDICEKHGALIVEDAAESLGAKYKLNGEWVETGSLGNFNAISFNGNKIITGSSGGMFLTNSKEDAEKVRKWSTQSREAAPWYQHEEIGYNYRMSNIIAGIIRGQIPYLDEHIAQKKAIYERYEKGLADLPIKMNPFDKENSQPNFWLSCLIIDKDAMAPQVRGEQEYLYKHESGKSSPQEILDALASINAEGRPIWKPMHMQPIYRTNAFITKKGNGRGQSNAYIEGSGIDVGADIFHRGLCLPSDNKMTTEQQDKIIEVIHRCFE</sequence>
<dbReference type="Proteomes" id="UP000772151">
    <property type="component" value="Unassembled WGS sequence"/>
</dbReference>
<dbReference type="PIRSF" id="PIRSF000390">
    <property type="entry name" value="PLP_StrS"/>
    <property type="match status" value="1"/>
</dbReference>
<keyword evidence="2 3" id="KW-0663">Pyridoxal phosphate</keyword>
<dbReference type="AlphaFoldDB" id="A0A927ZYU8"/>
<dbReference type="InterPro" id="IPR015422">
    <property type="entry name" value="PyrdxlP-dep_Trfase_small"/>
</dbReference>
<keyword evidence="4" id="KW-0032">Aminotransferase</keyword>
<comment type="caution">
    <text evidence="4">The sequence shown here is derived from an EMBL/GenBank/DDBJ whole genome shotgun (WGS) entry which is preliminary data.</text>
</comment>
<dbReference type="PANTHER" id="PTHR30244:SF34">
    <property type="entry name" value="DTDP-4-AMINO-4,6-DIDEOXYGALACTOSE TRANSAMINASE"/>
    <property type="match status" value="1"/>
</dbReference>
<dbReference type="InterPro" id="IPR015424">
    <property type="entry name" value="PyrdxlP-dep_Trfase"/>
</dbReference>
<evidence type="ECO:0000256" key="2">
    <source>
        <dbReference type="PIRSR" id="PIRSR000390-2"/>
    </source>
</evidence>
<name>A0A927ZYU8_SELRU</name>
<evidence type="ECO:0000313" key="4">
    <source>
        <dbReference type="EMBL" id="MBE6084928.1"/>
    </source>
</evidence>
<dbReference type="Gene3D" id="3.90.1150.10">
    <property type="entry name" value="Aspartate Aminotransferase, domain 1"/>
    <property type="match status" value="1"/>
</dbReference>
<dbReference type="RefSeq" id="WP_303668990.1">
    <property type="nucleotide sequence ID" value="NZ_SVCA01000003.1"/>
</dbReference>
<dbReference type="InterPro" id="IPR015421">
    <property type="entry name" value="PyrdxlP-dep_Trfase_major"/>
</dbReference>
<accession>A0A927ZYU8</accession>
<comment type="similarity">
    <text evidence="3">Belongs to the DegT/DnrJ/EryC1 family.</text>
</comment>
<dbReference type="InterPro" id="IPR000653">
    <property type="entry name" value="DegT/StrS_aminotransferase"/>
</dbReference>
<gene>
    <name evidence="4" type="ORF">E7203_05580</name>
</gene>
<dbReference type="GO" id="GO:0030170">
    <property type="term" value="F:pyridoxal phosphate binding"/>
    <property type="evidence" value="ECO:0007669"/>
    <property type="project" value="TreeGrafter"/>
</dbReference>
<proteinExistence type="inferred from homology"/>
<evidence type="ECO:0000256" key="3">
    <source>
        <dbReference type="RuleBase" id="RU004508"/>
    </source>
</evidence>